<dbReference type="KEGG" id="orp:MOP44_16565"/>
<evidence type="ECO:0000256" key="10">
    <source>
        <dbReference type="HAMAP-Rule" id="MF_01820"/>
    </source>
</evidence>
<dbReference type="Gene3D" id="1.10.40.50">
    <property type="entry name" value="Probable gtpase engc, domain 3"/>
    <property type="match status" value="1"/>
</dbReference>
<dbReference type="EC" id="3.6.1.-" evidence="10"/>
<dbReference type="Proteomes" id="UP001059380">
    <property type="component" value="Chromosome"/>
</dbReference>
<feature type="domain" description="EngC GTPase" evidence="11">
    <location>
        <begin position="98"/>
        <end position="249"/>
    </location>
</feature>
<dbReference type="InterPro" id="IPR027417">
    <property type="entry name" value="P-loop_NTPase"/>
</dbReference>
<keyword evidence="14" id="KW-1185">Reference proteome</keyword>
<keyword evidence="9 10" id="KW-0342">GTP-binding</keyword>
<feature type="binding site" evidence="10">
    <location>
        <position position="281"/>
    </location>
    <ligand>
        <name>Zn(2+)</name>
        <dbReference type="ChEBI" id="CHEBI:29105"/>
    </ligand>
</feature>
<dbReference type="PANTHER" id="PTHR32120">
    <property type="entry name" value="SMALL RIBOSOMAL SUBUNIT BIOGENESIS GTPASE RSGA"/>
    <property type="match status" value="1"/>
</dbReference>
<keyword evidence="7 10" id="KW-0862">Zinc</keyword>
<keyword evidence="6 10" id="KW-0378">Hydrolase</keyword>
<evidence type="ECO:0000256" key="1">
    <source>
        <dbReference type="ARBA" id="ARBA00022490"/>
    </source>
</evidence>
<gene>
    <name evidence="10 13" type="primary">rsgA</name>
    <name evidence="13" type="ORF">MOP44_16565</name>
</gene>
<dbReference type="PROSITE" id="PS50936">
    <property type="entry name" value="ENGC_GTPASE"/>
    <property type="match status" value="1"/>
</dbReference>
<sequence length="341" mass="37420">MNLEQLGWSDFFARQCATGIPARVAFACREQFIVWTESGEVDTEPSGALRHASQLWPAVGDWVMLRDDGPVIDRVLERRTTLSRKQPGSESSEQVLAANVDVLFIVSGLDHDYNPRRLERYLVVARESGATPVIVLNKADLAGELGFDLEELLRLTRTLAGGTTVLPLSAMTDASLDVLGATMSPGETAAMVGSSGVGKSTILNRLLGAERRRTMAVGASDDRGRHTTTARELFVMPGGWLLIDMPGLREVGLWSAEQSVDAGFGDIQELAAACRFRDCTHSGEPGCAVADGAVDQARLANYQKMRREVEYLKRKADPELARQTRAKWKAIEKSVRRHPKW</sequence>
<accession>A0A9J7BHB5</accession>
<evidence type="ECO:0000259" key="12">
    <source>
        <dbReference type="PROSITE" id="PS51721"/>
    </source>
</evidence>
<comment type="similarity">
    <text evidence="10">Belongs to the TRAFAC class YlqF/YawG GTPase family. RsgA subfamily.</text>
</comment>
<reference evidence="13" key="1">
    <citation type="submission" date="2021-04" db="EMBL/GenBank/DDBJ databases">
        <title>Phylogenetic analysis of Acidobacteriaceae.</title>
        <authorList>
            <person name="Qiu L."/>
            <person name="Zhang Q."/>
        </authorList>
    </citation>
    <scope>NUCLEOTIDE SEQUENCE</scope>
    <source>
        <strain evidence="13">DSM 25168</strain>
    </source>
</reference>
<feature type="binding site" evidence="10">
    <location>
        <begin position="193"/>
        <end position="201"/>
    </location>
    <ligand>
        <name>GTP</name>
        <dbReference type="ChEBI" id="CHEBI:37565"/>
    </ligand>
</feature>
<organism evidence="13 14">
    <name type="scientific">Occallatibacter riparius</name>
    <dbReference type="NCBI Taxonomy" id="1002689"/>
    <lineage>
        <taxon>Bacteria</taxon>
        <taxon>Pseudomonadati</taxon>
        <taxon>Acidobacteriota</taxon>
        <taxon>Terriglobia</taxon>
        <taxon>Terriglobales</taxon>
        <taxon>Acidobacteriaceae</taxon>
        <taxon>Occallatibacter</taxon>
    </lineage>
</organism>
<dbReference type="PROSITE" id="PS51721">
    <property type="entry name" value="G_CP"/>
    <property type="match status" value="1"/>
</dbReference>
<keyword evidence="2 10" id="KW-0690">Ribosome biogenesis</keyword>
<evidence type="ECO:0000256" key="6">
    <source>
        <dbReference type="ARBA" id="ARBA00022801"/>
    </source>
</evidence>
<proteinExistence type="inferred from homology"/>
<protein>
    <recommendedName>
        <fullName evidence="10">Small ribosomal subunit biogenesis GTPase RsgA</fullName>
        <ecNumber evidence="10">3.6.1.-</ecNumber>
    </recommendedName>
</protein>
<evidence type="ECO:0000256" key="4">
    <source>
        <dbReference type="ARBA" id="ARBA00022730"/>
    </source>
</evidence>
<comment type="cofactor">
    <cofactor evidence="10">
        <name>Zn(2+)</name>
        <dbReference type="ChEBI" id="CHEBI:29105"/>
    </cofactor>
    <text evidence="10">Binds 1 zinc ion per subunit.</text>
</comment>
<evidence type="ECO:0000256" key="9">
    <source>
        <dbReference type="ARBA" id="ARBA00023134"/>
    </source>
</evidence>
<dbReference type="SUPFAM" id="SSF52540">
    <property type="entry name" value="P-loop containing nucleoside triphosphate hydrolases"/>
    <property type="match status" value="1"/>
</dbReference>
<comment type="subcellular location">
    <subcellularLocation>
        <location evidence="10">Cytoplasm</location>
    </subcellularLocation>
</comment>
<dbReference type="GO" id="GO:0019843">
    <property type="term" value="F:rRNA binding"/>
    <property type="evidence" value="ECO:0007669"/>
    <property type="project" value="UniProtKB-KW"/>
</dbReference>
<comment type="subunit">
    <text evidence="10">Monomer. Associates with 30S ribosomal subunit, binds 16S rRNA.</text>
</comment>
<dbReference type="PANTHER" id="PTHR32120:SF10">
    <property type="entry name" value="SMALL RIBOSOMAL SUBUNIT BIOGENESIS GTPASE RSGA"/>
    <property type="match status" value="1"/>
</dbReference>
<dbReference type="InterPro" id="IPR004881">
    <property type="entry name" value="Ribosome_biogen_GTPase_RsgA"/>
</dbReference>
<evidence type="ECO:0000313" key="13">
    <source>
        <dbReference type="EMBL" id="UWZ82184.1"/>
    </source>
</evidence>
<keyword evidence="8 10" id="KW-0694">RNA-binding</keyword>
<evidence type="ECO:0000313" key="14">
    <source>
        <dbReference type="Proteomes" id="UP001059380"/>
    </source>
</evidence>
<dbReference type="NCBIfam" id="TIGR00157">
    <property type="entry name" value="ribosome small subunit-dependent GTPase A"/>
    <property type="match status" value="1"/>
</dbReference>
<dbReference type="InterPro" id="IPR010914">
    <property type="entry name" value="RsgA_GTPase_dom"/>
</dbReference>
<dbReference type="GO" id="GO:0046872">
    <property type="term" value="F:metal ion binding"/>
    <property type="evidence" value="ECO:0007669"/>
    <property type="project" value="UniProtKB-KW"/>
</dbReference>
<dbReference type="HAMAP" id="MF_01820">
    <property type="entry name" value="GTPase_RsgA"/>
    <property type="match status" value="1"/>
</dbReference>
<dbReference type="GO" id="GO:0003924">
    <property type="term" value="F:GTPase activity"/>
    <property type="evidence" value="ECO:0007669"/>
    <property type="project" value="UniProtKB-UniRule"/>
</dbReference>
<evidence type="ECO:0000256" key="5">
    <source>
        <dbReference type="ARBA" id="ARBA00022741"/>
    </source>
</evidence>
<name>A0A9J7BHB5_9BACT</name>
<dbReference type="AlphaFoldDB" id="A0A9J7BHB5"/>
<feature type="domain" description="CP-type G" evidence="12">
    <location>
        <begin position="89"/>
        <end position="251"/>
    </location>
</feature>
<evidence type="ECO:0000256" key="3">
    <source>
        <dbReference type="ARBA" id="ARBA00022723"/>
    </source>
</evidence>
<evidence type="ECO:0000256" key="7">
    <source>
        <dbReference type="ARBA" id="ARBA00022833"/>
    </source>
</evidence>
<dbReference type="RefSeq" id="WP_260791314.1">
    <property type="nucleotide sequence ID" value="NZ_CP093313.1"/>
</dbReference>
<keyword evidence="3 10" id="KW-0479">Metal-binding</keyword>
<keyword evidence="1 10" id="KW-0963">Cytoplasm</keyword>
<dbReference type="GO" id="GO:0005525">
    <property type="term" value="F:GTP binding"/>
    <property type="evidence" value="ECO:0007669"/>
    <property type="project" value="UniProtKB-UniRule"/>
</dbReference>
<feature type="binding site" evidence="10">
    <location>
        <begin position="137"/>
        <end position="140"/>
    </location>
    <ligand>
        <name>GTP</name>
        <dbReference type="ChEBI" id="CHEBI:37565"/>
    </ligand>
</feature>
<evidence type="ECO:0000259" key="11">
    <source>
        <dbReference type="PROSITE" id="PS50936"/>
    </source>
</evidence>
<keyword evidence="4 10" id="KW-0699">rRNA-binding</keyword>
<evidence type="ECO:0000256" key="8">
    <source>
        <dbReference type="ARBA" id="ARBA00022884"/>
    </source>
</evidence>
<dbReference type="InterPro" id="IPR030378">
    <property type="entry name" value="G_CP_dom"/>
</dbReference>
<dbReference type="CDD" id="cd01854">
    <property type="entry name" value="YjeQ_EngC"/>
    <property type="match status" value="1"/>
</dbReference>
<evidence type="ECO:0000256" key="2">
    <source>
        <dbReference type="ARBA" id="ARBA00022517"/>
    </source>
</evidence>
<feature type="binding site" evidence="10">
    <location>
        <position position="287"/>
    </location>
    <ligand>
        <name>Zn(2+)</name>
        <dbReference type="ChEBI" id="CHEBI:29105"/>
    </ligand>
</feature>
<feature type="binding site" evidence="10">
    <location>
        <position position="279"/>
    </location>
    <ligand>
        <name>Zn(2+)</name>
        <dbReference type="ChEBI" id="CHEBI:29105"/>
    </ligand>
</feature>
<comment type="function">
    <text evidence="10">One of several proteins that assist in the late maturation steps of the functional core of the 30S ribosomal subunit. Helps release RbfA from mature subunits. May play a role in the assembly of ribosomal proteins into the subunit. Circularly permuted GTPase that catalyzes slow GTP hydrolysis, GTPase activity is stimulated by the 30S ribosomal subunit.</text>
</comment>
<dbReference type="Pfam" id="PF03193">
    <property type="entry name" value="RsgA_GTPase"/>
    <property type="match status" value="1"/>
</dbReference>
<dbReference type="Gene3D" id="3.40.50.300">
    <property type="entry name" value="P-loop containing nucleotide triphosphate hydrolases"/>
    <property type="match status" value="1"/>
</dbReference>
<feature type="binding site" evidence="10">
    <location>
        <position position="274"/>
    </location>
    <ligand>
        <name>Zn(2+)</name>
        <dbReference type="ChEBI" id="CHEBI:29105"/>
    </ligand>
</feature>
<keyword evidence="5 10" id="KW-0547">Nucleotide-binding</keyword>
<dbReference type="GO" id="GO:0005737">
    <property type="term" value="C:cytoplasm"/>
    <property type="evidence" value="ECO:0007669"/>
    <property type="project" value="UniProtKB-SubCell"/>
</dbReference>
<dbReference type="EMBL" id="CP093313">
    <property type="protein sequence ID" value="UWZ82184.1"/>
    <property type="molecule type" value="Genomic_DNA"/>
</dbReference>
<dbReference type="GO" id="GO:0042274">
    <property type="term" value="P:ribosomal small subunit biogenesis"/>
    <property type="evidence" value="ECO:0007669"/>
    <property type="project" value="UniProtKB-UniRule"/>
</dbReference>